<protein>
    <recommendedName>
        <fullName evidence="10">Porin</fullName>
    </recommendedName>
</protein>
<dbReference type="EMBL" id="PPCN01000001">
    <property type="protein sequence ID" value="POF34687.1"/>
    <property type="molecule type" value="Genomic_DNA"/>
</dbReference>
<dbReference type="GO" id="GO:0006811">
    <property type="term" value="P:monoatomic ion transport"/>
    <property type="evidence" value="ECO:0007669"/>
    <property type="project" value="UniProtKB-KW"/>
</dbReference>
<evidence type="ECO:0000256" key="1">
    <source>
        <dbReference type="ARBA" id="ARBA00009521"/>
    </source>
</evidence>
<gene>
    <name evidence="11" type="ORF">CLV41_1011145</name>
</gene>
<evidence type="ECO:0000313" key="11">
    <source>
        <dbReference type="EMBL" id="POF34687.1"/>
    </source>
</evidence>
<dbReference type="Proteomes" id="UP000236959">
    <property type="component" value="Unassembled WGS sequence"/>
</dbReference>
<keyword evidence="8 10" id="KW-0472">Membrane</keyword>
<accession>A0A2S3V3X2</accession>
<dbReference type="OrthoDB" id="7801681at2"/>
<keyword evidence="3 10" id="KW-1134">Transmembrane beta strand</keyword>
<evidence type="ECO:0000256" key="8">
    <source>
        <dbReference type="ARBA" id="ARBA00023136"/>
    </source>
</evidence>
<feature type="chain" id="PRO_5015367935" description="Porin" evidence="10">
    <location>
        <begin position="23"/>
        <end position="395"/>
    </location>
</feature>
<keyword evidence="4 10" id="KW-0812">Transmembrane</keyword>
<name>A0A2S3V3X2_9HYPH</name>
<comment type="domain">
    <text evidence="10">Consists of 16-stranded beta-barrel sheets, with large surface-exposed loops, that form a transmembrane pore at the center of each barrel. The pore is partially ocluded by a peptide loop that folds into the pore lumen.</text>
</comment>
<proteinExistence type="inferred from homology"/>
<evidence type="ECO:0000256" key="2">
    <source>
        <dbReference type="ARBA" id="ARBA00022448"/>
    </source>
</evidence>
<sequence length="395" mass="42658">MTRIAVLGAFASFVAVANPAQAADLPVAPEPVDYVRICDAYGARFYYIPGTETCLRVGGRVRFDTRFRNFGEAENSWGNRNSDAIQLRSRGYLYLDSRTATEFGTLRTFIEMYGTATNDDASSFTVDKAYIQWGGLLAGRNGSNFDFFTGYAFNAQIESYSDQKINQAAYTFAYGNGFNATIAIEDRSSRETSIGLNGGTEDYGGTRLPDFVAAIGLKQGWGEAQIMGALHQVYPDSTYNGVTGGGGDELGWALGGGVEYKFSGLANGGSIAVQGVYTDGASGYGSTGWNSRITDAVFTGTGTDTTKTWNVFGGINLGLTNTIEANLEGGYHNVEGGTGAYDFTQWDATANVVWEPVSGFVMGPELQYRDLDFSRSSGLDDTYELYGTFRVQRTF</sequence>
<dbReference type="GO" id="GO:0009279">
    <property type="term" value="C:cell outer membrane"/>
    <property type="evidence" value="ECO:0007669"/>
    <property type="project" value="UniProtKB-SubCell"/>
</dbReference>
<keyword evidence="2 10" id="KW-0813">Transport</keyword>
<dbReference type="RefSeq" id="WP_103221223.1">
    <property type="nucleotide sequence ID" value="NZ_PPCN01000001.1"/>
</dbReference>
<keyword evidence="7 10" id="KW-0626">Porin</keyword>
<evidence type="ECO:0000256" key="3">
    <source>
        <dbReference type="ARBA" id="ARBA00022452"/>
    </source>
</evidence>
<comment type="similarity">
    <text evidence="1 10">Belongs to the alphaproteobacteria porin family.</text>
</comment>
<keyword evidence="12" id="KW-1185">Reference proteome</keyword>
<evidence type="ECO:0000313" key="12">
    <source>
        <dbReference type="Proteomes" id="UP000236959"/>
    </source>
</evidence>
<evidence type="ECO:0000256" key="9">
    <source>
        <dbReference type="ARBA" id="ARBA00023237"/>
    </source>
</evidence>
<evidence type="ECO:0000256" key="5">
    <source>
        <dbReference type="ARBA" id="ARBA00022729"/>
    </source>
</evidence>
<comment type="subcellular location">
    <subcellularLocation>
        <location evidence="10">Cell outer membrane</location>
        <topology evidence="10">Multi-pass membrane protein</topology>
    </subcellularLocation>
</comment>
<evidence type="ECO:0000256" key="10">
    <source>
        <dbReference type="RuleBase" id="RU364005"/>
    </source>
</evidence>
<keyword evidence="9 10" id="KW-0998">Cell outer membrane</keyword>
<dbReference type="InterPro" id="IPR003684">
    <property type="entry name" value="Porin_alphabac"/>
</dbReference>
<evidence type="ECO:0000256" key="6">
    <source>
        <dbReference type="ARBA" id="ARBA00023065"/>
    </source>
</evidence>
<organism evidence="11 12">
    <name type="scientific">Roseibium marinum</name>
    <dbReference type="NCBI Taxonomy" id="281252"/>
    <lineage>
        <taxon>Bacteria</taxon>
        <taxon>Pseudomonadati</taxon>
        <taxon>Pseudomonadota</taxon>
        <taxon>Alphaproteobacteria</taxon>
        <taxon>Hyphomicrobiales</taxon>
        <taxon>Stappiaceae</taxon>
        <taxon>Roseibium</taxon>
    </lineage>
</organism>
<keyword evidence="5 10" id="KW-0732">Signal</keyword>
<dbReference type="GO" id="GO:0015288">
    <property type="term" value="F:porin activity"/>
    <property type="evidence" value="ECO:0007669"/>
    <property type="project" value="UniProtKB-KW"/>
</dbReference>
<dbReference type="AlphaFoldDB" id="A0A2S3V3X2"/>
<evidence type="ECO:0000256" key="4">
    <source>
        <dbReference type="ARBA" id="ARBA00022692"/>
    </source>
</evidence>
<reference evidence="11 12" key="1">
    <citation type="submission" date="2018-01" db="EMBL/GenBank/DDBJ databases">
        <title>Genomic Encyclopedia of Archaeal and Bacterial Type Strains, Phase II (KMG-II): from individual species to whole genera.</title>
        <authorList>
            <person name="Goeker M."/>
        </authorList>
    </citation>
    <scope>NUCLEOTIDE SEQUENCE [LARGE SCALE GENOMIC DNA]</scope>
    <source>
        <strain evidence="11 12">DSM 17023</strain>
    </source>
</reference>
<dbReference type="Pfam" id="PF02530">
    <property type="entry name" value="Porin_2"/>
    <property type="match status" value="1"/>
</dbReference>
<feature type="signal peptide" evidence="10">
    <location>
        <begin position="1"/>
        <end position="22"/>
    </location>
</feature>
<comment type="function">
    <text evidence="10">Forms passive diffusion pores that allow small molecular weight hydrophilic materials across the outer membrane.</text>
</comment>
<dbReference type="GO" id="GO:0046930">
    <property type="term" value="C:pore complex"/>
    <property type="evidence" value="ECO:0007669"/>
    <property type="project" value="UniProtKB-KW"/>
</dbReference>
<evidence type="ECO:0000256" key="7">
    <source>
        <dbReference type="ARBA" id="ARBA00023114"/>
    </source>
</evidence>
<keyword evidence="6 10" id="KW-0406">Ion transport</keyword>
<comment type="caution">
    <text evidence="11">The sequence shown here is derived from an EMBL/GenBank/DDBJ whole genome shotgun (WGS) entry which is preliminary data.</text>
</comment>